<evidence type="ECO:0000313" key="2">
    <source>
        <dbReference type="Proteomes" id="UP000297299"/>
    </source>
</evidence>
<dbReference type="STRING" id="38488.A0A4Y8CTB4"/>
<evidence type="ECO:0000313" key="1">
    <source>
        <dbReference type="EMBL" id="TEY44383.1"/>
    </source>
</evidence>
<dbReference type="OrthoDB" id="4840035at2759"/>
<dbReference type="AlphaFoldDB" id="A0A4Y8CTB4"/>
<keyword evidence="2" id="KW-1185">Reference proteome</keyword>
<dbReference type="EMBL" id="PHWZ01000351">
    <property type="protein sequence ID" value="TEY44383.1"/>
    <property type="molecule type" value="Genomic_DNA"/>
</dbReference>
<proteinExistence type="predicted"/>
<organism evidence="1 2">
    <name type="scientific">Botryotinia calthae</name>
    <dbReference type="NCBI Taxonomy" id="38488"/>
    <lineage>
        <taxon>Eukaryota</taxon>
        <taxon>Fungi</taxon>
        <taxon>Dikarya</taxon>
        <taxon>Ascomycota</taxon>
        <taxon>Pezizomycotina</taxon>
        <taxon>Leotiomycetes</taxon>
        <taxon>Helotiales</taxon>
        <taxon>Sclerotiniaceae</taxon>
        <taxon>Botryotinia</taxon>
    </lineage>
</organism>
<reference evidence="1 2" key="1">
    <citation type="submission" date="2017-11" db="EMBL/GenBank/DDBJ databases">
        <title>Comparative genomics of Botrytis spp.</title>
        <authorList>
            <person name="Valero-Jimenez C.A."/>
            <person name="Tapia P."/>
            <person name="Veloso J."/>
            <person name="Silva-Moreno E."/>
            <person name="Staats M."/>
            <person name="Valdes J.H."/>
            <person name="Van Kan J.A.L."/>
        </authorList>
    </citation>
    <scope>NUCLEOTIDE SEQUENCE [LARGE SCALE GENOMIC DNA]</scope>
    <source>
        <strain evidence="1 2">MUCL2830</strain>
    </source>
</reference>
<name>A0A4Y8CTB4_9HELO</name>
<dbReference type="Proteomes" id="UP000297299">
    <property type="component" value="Unassembled WGS sequence"/>
</dbReference>
<accession>A0A4Y8CTB4</accession>
<sequence>MLEDSEFLRQYIQASVDVDRFIVMGQSPVVNGDISTRIRQWIVSPTSGILWIEGPHGVEHPGQNTLVSAFILSNLRLAHLPVMTEFCHYDARDWRTWNPATDFSSLIGQIINVMGGVIETDETCPNLSTERFQRLKENADALPAAIQLLAHLISVGPALQFCIIDGLEIFDGCEGSALLKKNSKGLIALICKSVAAKSFSTRERIFKALFTANGFVRGSQIVIMRNLLCDWHMTTRRKTSFLHILDHRIKNLAGAVLGWYGSFEFHHNLPVFPALWNHIIFDRSSPTVWLYSPFY</sequence>
<comment type="caution">
    <text evidence="1">The sequence shown here is derived from an EMBL/GenBank/DDBJ whole genome shotgun (WGS) entry which is preliminary data.</text>
</comment>
<protein>
    <submittedName>
        <fullName evidence="1">Uncharacterized protein</fullName>
    </submittedName>
</protein>
<gene>
    <name evidence="1" type="ORF">BOTCAL_0352g00020</name>
</gene>